<evidence type="ECO:0000256" key="3">
    <source>
        <dbReference type="ARBA" id="ARBA00022448"/>
    </source>
</evidence>
<evidence type="ECO:0000313" key="7">
    <source>
        <dbReference type="Proteomes" id="UP000053676"/>
    </source>
</evidence>
<dbReference type="STRING" id="51031.W2TXF0"/>
<evidence type="ECO:0000313" key="6">
    <source>
        <dbReference type="EMBL" id="ETN86523.1"/>
    </source>
</evidence>
<dbReference type="Proteomes" id="UP000053676">
    <property type="component" value="Unassembled WGS sequence"/>
</dbReference>
<dbReference type="GO" id="GO:0015031">
    <property type="term" value="P:protein transport"/>
    <property type="evidence" value="ECO:0007669"/>
    <property type="project" value="UniProtKB-KW"/>
</dbReference>
<dbReference type="OrthoDB" id="1734063at2759"/>
<evidence type="ECO:0000256" key="5">
    <source>
        <dbReference type="ARBA" id="ARBA00022927"/>
    </source>
</evidence>
<reference evidence="7" key="1">
    <citation type="journal article" date="2014" name="Nat. Genet.">
        <title>Genome of the human hookworm Necator americanus.</title>
        <authorList>
            <person name="Tang Y.T."/>
            <person name="Gao X."/>
            <person name="Rosa B.A."/>
            <person name="Abubucker S."/>
            <person name="Hallsworth-Pepin K."/>
            <person name="Martin J."/>
            <person name="Tyagi R."/>
            <person name="Heizer E."/>
            <person name="Zhang X."/>
            <person name="Bhonagiri-Palsikar V."/>
            <person name="Minx P."/>
            <person name="Warren W.C."/>
            <person name="Wang Q."/>
            <person name="Zhan B."/>
            <person name="Hotez P.J."/>
            <person name="Sternberg P.W."/>
            <person name="Dougall A."/>
            <person name="Gaze S.T."/>
            <person name="Mulvenna J."/>
            <person name="Sotillo J."/>
            <person name="Ranganathan S."/>
            <person name="Rabelo E.M."/>
            <person name="Wilson R.K."/>
            <person name="Felgner P.L."/>
            <person name="Bethony J."/>
            <person name="Hawdon J.M."/>
            <person name="Gasser R.B."/>
            <person name="Loukas A."/>
            <person name="Mitreva M."/>
        </authorList>
    </citation>
    <scope>NUCLEOTIDE SEQUENCE [LARGE SCALE GENOMIC DNA]</scope>
</reference>
<comment type="similarity">
    <text evidence="2">Belongs to the VPS35L family.</text>
</comment>
<keyword evidence="4" id="KW-0967">Endosome</keyword>
<dbReference type="GO" id="GO:0032456">
    <property type="term" value="P:endocytic recycling"/>
    <property type="evidence" value="ECO:0007669"/>
    <property type="project" value="InterPro"/>
</dbReference>
<keyword evidence="3" id="KW-0813">Transport</keyword>
<dbReference type="AlphaFoldDB" id="W2TXF0"/>
<keyword evidence="7" id="KW-1185">Reference proteome</keyword>
<comment type="subcellular location">
    <subcellularLocation>
        <location evidence="1">Endosome</location>
    </subcellularLocation>
</comment>
<dbReference type="KEGG" id="nai:NECAME_05927"/>
<name>W2TXF0_NECAM</name>
<dbReference type="PANTHER" id="PTHR13673:SF0">
    <property type="entry name" value="VPS35 ENDOSOMAL PROTEIN-SORTING FACTOR-LIKE"/>
    <property type="match status" value="1"/>
</dbReference>
<keyword evidence="5" id="KW-0653">Protein transport</keyword>
<proteinExistence type="inferred from homology"/>
<dbReference type="EMBL" id="KI657535">
    <property type="protein sequence ID" value="ETN86523.1"/>
    <property type="molecule type" value="Genomic_DNA"/>
</dbReference>
<accession>W2TXF0</accession>
<evidence type="ECO:0000256" key="4">
    <source>
        <dbReference type="ARBA" id="ARBA00022753"/>
    </source>
</evidence>
<protein>
    <submittedName>
        <fullName evidence="6">Uncharacterized protein</fullName>
    </submittedName>
</protein>
<sequence length="377" mass="42770">MLMEPTDRGPHWKALNDWMQASNQPNPCEHFAAISGVVENVMECHSEDLPIVLKMKPFIDILDYVRDEPFGSKCARAVLTATIQTFQVGSVDDLVIVDRIVEQCSRLCLSIRPDSIQDDIRVVGRIVSSALDRPTMSEDPERYLAFLVRARSLLYQNDDIMATIHLSLLANSRPQTDAILRYSLQVMEDLDVSSAQCLSLYSQFLALLVFIPDQSNDRILDMFNIFVEIIQRKKMPPNSEGFSGDVWMLCLRYLWAASQQEFSVKFMNVQSNDVFYGSSEEYSTAVLEKVDFVMQQLLSLIEIQSTGIPTVALQLLEFAVMRLEIKGPVVKLVSNLLKRCAKSGLFETRVRCIIDDLTKLSETNEEVKQALVKLKLL</sequence>
<evidence type="ECO:0000256" key="1">
    <source>
        <dbReference type="ARBA" id="ARBA00004177"/>
    </source>
</evidence>
<dbReference type="PANTHER" id="PTHR13673">
    <property type="entry name" value="ESOPHAGEAL CANCER ASSOCIATED PROTEIN"/>
    <property type="match status" value="1"/>
</dbReference>
<organism evidence="6 7">
    <name type="scientific">Necator americanus</name>
    <name type="common">Human hookworm</name>
    <dbReference type="NCBI Taxonomy" id="51031"/>
    <lineage>
        <taxon>Eukaryota</taxon>
        <taxon>Metazoa</taxon>
        <taxon>Ecdysozoa</taxon>
        <taxon>Nematoda</taxon>
        <taxon>Chromadorea</taxon>
        <taxon>Rhabditida</taxon>
        <taxon>Rhabditina</taxon>
        <taxon>Rhabditomorpha</taxon>
        <taxon>Strongyloidea</taxon>
        <taxon>Ancylostomatidae</taxon>
        <taxon>Bunostominae</taxon>
        <taxon>Necator</taxon>
    </lineage>
</organism>
<gene>
    <name evidence="6" type="ORF">NECAME_05927</name>
</gene>
<dbReference type="InterPro" id="IPR029705">
    <property type="entry name" value="VPS35L"/>
</dbReference>
<evidence type="ECO:0000256" key="2">
    <source>
        <dbReference type="ARBA" id="ARBA00010704"/>
    </source>
</evidence>
<dbReference type="GO" id="GO:0005768">
    <property type="term" value="C:endosome"/>
    <property type="evidence" value="ECO:0007669"/>
    <property type="project" value="UniProtKB-SubCell"/>
</dbReference>